<dbReference type="Pfam" id="PF03401">
    <property type="entry name" value="TctC"/>
    <property type="match status" value="1"/>
</dbReference>
<dbReference type="InterPro" id="IPR005064">
    <property type="entry name" value="BUG"/>
</dbReference>
<comment type="caution">
    <text evidence="3">The sequence shown here is derived from an EMBL/GenBank/DDBJ whole genome shotgun (WGS) entry which is preliminary data.</text>
</comment>
<dbReference type="RefSeq" id="WP_147851740.1">
    <property type="nucleotide sequence ID" value="NZ_VDUZ01000063.1"/>
</dbReference>
<gene>
    <name evidence="3" type="ORF">FHP25_35435</name>
</gene>
<name>A0A5C8P8U9_9HYPH</name>
<dbReference type="SUPFAM" id="SSF53850">
    <property type="entry name" value="Periplasmic binding protein-like II"/>
    <property type="match status" value="1"/>
</dbReference>
<evidence type="ECO:0000256" key="2">
    <source>
        <dbReference type="SAM" id="SignalP"/>
    </source>
</evidence>
<dbReference type="AlphaFoldDB" id="A0A5C8P8U9"/>
<dbReference type="Gene3D" id="3.40.190.10">
    <property type="entry name" value="Periplasmic binding protein-like II"/>
    <property type="match status" value="1"/>
</dbReference>
<evidence type="ECO:0000313" key="3">
    <source>
        <dbReference type="EMBL" id="TXL70227.1"/>
    </source>
</evidence>
<feature type="signal peptide" evidence="2">
    <location>
        <begin position="1"/>
        <end position="21"/>
    </location>
</feature>
<keyword evidence="2" id="KW-0732">Signal</keyword>
<dbReference type="EMBL" id="VDUZ01000063">
    <property type="protein sequence ID" value="TXL70227.1"/>
    <property type="molecule type" value="Genomic_DNA"/>
</dbReference>
<feature type="chain" id="PRO_5022927697" evidence="2">
    <location>
        <begin position="22"/>
        <end position="319"/>
    </location>
</feature>
<accession>A0A5C8P8U9</accession>
<evidence type="ECO:0000313" key="4">
    <source>
        <dbReference type="Proteomes" id="UP000321638"/>
    </source>
</evidence>
<organism evidence="3 4">
    <name type="scientific">Vineibacter terrae</name>
    <dbReference type="NCBI Taxonomy" id="2586908"/>
    <lineage>
        <taxon>Bacteria</taxon>
        <taxon>Pseudomonadati</taxon>
        <taxon>Pseudomonadota</taxon>
        <taxon>Alphaproteobacteria</taxon>
        <taxon>Hyphomicrobiales</taxon>
        <taxon>Vineibacter</taxon>
    </lineage>
</organism>
<dbReference type="Proteomes" id="UP000321638">
    <property type="component" value="Unassembled WGS sequence"/>
</dbReference>
<sequence length="319" mass="33221">MRILHMLTLALAMLAAGPARAQTYPAKPIRLVVGYSPGGGNDVMARIVAAKLQDRLGQPVVVENKAGAQSIIAAELVAKAAPDGYTLLVAPSGPMTINPAIYSKLPYSPRDDFAPVSLIAEFPLLLAVTASLPVKTVPELIAYARSRPQDANYASSAAPFQLAAELFNQKTGSKFVHVPFKGSGDAVAAVATGTVIMTISDAGPIAAGLQGGSIRALAVTSAARHPAFPGVPTMAEAGIADMVITLWTGIVAPAGTPEPIVKRLQAEIAAVMRLPDVRERYASLGIDAVSSTPQDYARRIADDIARWTAIARAADIKLN</sequence>
<keyword evidence="4" id="KW-1185">Reference proteome</keyword>
<protein>
    <submittedName>
        <fullName evidence="3">Tripartite tricarboxylate transporter substrate binding protein</fullName>
    </submittedName>
</protein>
<dbReference type="InterPro" id="IPR042100">
    <property type="entry name" value="Bug_dom1"/>
</dbReference>
<dbReference type="PIRSF" id="PIRSF017082">
    <property type="entry name" value="YflP"/>
    <property type="match status" value="1"/>
</dbReference>
<dbReference type="Gene3D" id="3.40.190.150">
    <property type="entry name" value="Bordetella uptake gene, domain 1"/>
    <property type="match status" value="1"/>
</dbReference>
<proteinExistence type="inferred from homology"/>
<dbReference type="PANTHER" id="PTHR42928">
    <property type="entry name" value="TRICARBOXYLATE-BINDING PROTEIN"/>
    <property type="match status" value="1"/>
</dbReference>
<dbReference type="PANTHER" id="PTHR42928:SF5">
    <property type="entry name" value="BLR1237 PROTEIN"/>
    <property type="match status" value="1"/>
</dbReference>
<dbReference type="CDD" id="cd13578">
    <property type="entry name" value="PBP2_Bug27"/>
    <property type="match status" value="1"/>
</dbReference>
<dbReference type="OrthoDB" id="9780943at2"/>
<reference evidence="3 4" key="1">
    <citation type="submission" date="2019-06" db="EMBL/GenBank/DDBJ databases">
        <title>New taxonomy in bacterial strain CC-CFT640, isolated from vineyard.</title>
        <authorList>
            <person name="Lin S.-Y."/>
            <person name="Tsai C.-F."/>
            <person name="Young C.-C."/>
        </authorList>
    </citation>
    <scope>NUCLEOTIDE SEQUENCE [LARGE SCALE GENOMIC DNA]</scope>
    <source>
        <strain evidence="3 4">CC-CFT640</strain>
    </source>
</reference>
<evidence type="ECO:0000256" key="1">
    <source>
        <dbReference type="ARBA" id="ARBA00006987"/>
    </source>
</evidence>
<comment type="similarity">
    <text evidence="1">Belongs to the UPF0065 (bug) family.</text>
</comment>